<accession>A0A1H3G505</accession>
<organism evidence="2 3">
    <name type="scientific">Aidingimonas halophila</name>
    <dbReference type="NCBI Taxonomy" id="574349"/>
    <lineage>
        <taxon>Bacteria</taxon>
        <taxon>Pseudomonadati</taxon>
        <taxon>Pseudomonadota</taxon>
        <taxon>Gammaproteobacteria</taxon>
        <taxon>Oceanospirillales</taxon>
        <taxon>Halomonadaceae</taxon>
        <taxon>Aidingimonas</taxon>
    </lineage>
</organism>
<dbReference type="EMBL" id="FNNI01000009">
    <property type="protein sequence ID" value="SDX98127.1"/>
    <property type="molecule type" value="Genomic_DNA"/>
</dbReference>
<name>A0A1H3G505_9GAMM</name>
<keyword evidence="3" id="KW-1185">Reference proteome</keyword>
<protein>
    <recommendedName>
        <fullName evidence="4">Hpr(Ser) kinase/phosphatase</fullName>
    </recommendedName>
</protein>
<dbReference type="STRING" id="574349.SAMN05443545_1096"/>
<feature type="region of interest" description="Disordered" evidence="1">
    <location>
        <begin position="1"/>
        <end position="24"/>
    </location>
</feature>
<evidence type="ECO:0000313" key="2">
    <source>
        <dbReference type="EMBL" id="SDX98127.1"/>
    </source>
</evidence>
<evidence type="ECO:0008006" key="4">
    <source>
        <dbReference type="Google" id="ProtNLM"/>
    </source>
</evidence>
<gene>
    <name evidence="2" type="ORF">SAMN05443545_1096</name>
</gene>
<dbReference type="AlphaFoldDB" id="A0A1H3G505"/>
<evidence type="ECO:0000313" key="3">
    <source>
        <dbReference type="Proteomes" id="UP000198500"/>
    </source>
</evidence>
<sequence>MTFMQVTSPPRPERRTDSDERRGNMPVLPSCFGYQVYGLHIASQLELPELLPSSLRADRDVDILTHALPVSLKQAIQRGSWIQLSETRCQMTIPRIARYRMDGGRRIVVDRRVDTSLGCDPGDVRLYLLGTAFGTLLHQRQWLPLHVSALATPSGAWAFTGASGAGKSTLAAWLHHDRGWPLISDDVAVVKPEETRPWLYPGPPRLKLWKDALAMLGIGTQGLVRDLSRADKYHLIQHRGFQAVPLPLTGLVVLERAEPGEHAVLEKLHGVAAFQAVMASLYRPELARAFQVPQSLMRHVADLAQRVQIYRFRRPLSLHDMTPVLSPLIAHIAGAAPDDV</sequence>
<proteinExistence type="predicted"/>
<feature type="compositionally biased region" description="Basic and acidic residues" evidence="1">
    <location>
        <begin position="11"/>
        <end position="23"/>
    </location>
</feature>
<dbReference type="Proteomes" id="UP000198500">
    <property type="component" value="Unassembled WGS sequence"/>
</dbReference>
<evidence type="ECO:0000256" key="1">
    <source>
        <dbReference type="SAM" id="MobiDB-lite"/>
    </source>
</evidence>
<dbReference type="InterPro" id="IPR027417">
    <property type="entry name" value="P-loop_NTPase"/>
</dbReference>
<dbReference type="RefSeq" id="WP_139243946.1">
    <property type="nucleotide sequence ID" value="NZ_BMXH01000007.1"/>
</dbReference>
<dbReference type="SUPFAM" id="SSF53795">
    <property type="entry name" value="PEP carboxykinase-like"/>
    <property type="match status" value="1"/>
</dbReference>
<reference evidence="2 3" key="1">
    <citation type="submission" date="2016-10" db="EMBL/GenBank/DDBJ databases">
        <authorList>
            <person name="de Groot N.N."/>
        </authorList>
    </citation>
    <scope>NUCLEOTIDE SEQUENCE [LARGE SCALE GENOMIC DNA]</scope>
    <source>
        <strain evidence="2 3">DSM 19219</strain>
    </source>
</reference>
<dbReference type="OrthoDB" id="3213869at2"/>
<dbReference type="Gene3D" id="3.40.50.300">
    <property type="entry name" value="P-loop containing nucleotide triphosphate hydrolases"/>
    <property type="match status" value="1"/>
</dbReference>